<proteinExistence type="inferred from homology"/>
<dbReference type="GeneTree" id="ENSGT00940000154632"/>
<dbReference type="GO" id="GO:0005768">
    <property type="term" value="C:endosome"/>
    <property type="evidence" value="ECO:0007669"/>
    <property type="project" value="UniProtKB-ARBA"/>
</dbReference>
<organism evidence="5 6">
    <name type="scientific">Anser brachyrhynchus</name>
    <name type="common">Pink-footed goose</name>
    <dbReference type="NCBI Taxonomy" id="132585"/>
    <lineage>
        <taxon>Eukaryota</taxon>
        <taxon>Metazoa</taxon>
        <taxon>Chordata</taxon>
        <taxon>Craniata</taxon>
        <taxon>Vertebrata</taxon>
        <taxon>Euteleostomi</taxon>
        <taxon>Archelosauria</taxon>
        <taxon>Archosauria</taxon>
        <taxon>Dinosauria</taxon>
        <taxon>Saurischia</taxon>
        <taxon>Theropoda</taxon>
        <taxon>Coelurosauria</taxon>
        <taxon>Aves</taxon>
        <taxon>Neognathae</taxon>
        <taxon>Galloanserae</taxon>
        <taxon>Anseriformes</taxon>
        <taxon>Anatidae</taxon>
        <taxon>Anserinae</taxon>
        <taxon>Anser</taxon>
    </lineage>
</organism>
<dbReference type="PROSITE" id="PS50195">
    <property type="entry name" value="PX"/>
    <property type="match status" value="1"/>
</dbReference>
<evidence type="ECO:0000313" key="5">
    <source>
        <dbReference type="Ensembl" id="ENSABRP00000022336.1"/>
    </source>
</evidence>
<dbReference type="FunFam" id="3.30.1520.10:FF:000001">
    <property type="entry name" value="Sorting nexin"/>
    <property type="match status" value="1"/>
</dbReference>
<evidence type="ECO:0000259" key="4">
    <source>
        <dbReference type="PROSITE" id="PS50195"/>
    </source>
</evidence>
<keyword evidence="6" id="KW-1185">Reference proteome</keyword>
<dbReference type="GO" id="GO:0005829">
    <property type="term" value="C:cytosol"/>
    <property type="evidence" value="ECO:0007669"/>
    <property type="project" value="GOC"/>
</dbReference>
<dbReference type="AlphaFoldDB" id="A0A8B9CM78"/>
<evidence type="ECO:0000313" key="6">
    <source>
        <dbReference type="Proteomes" id="UP000694426"/>
    </source>
</evidence>
<dbReference type="Ensembl" id="ENSABRT00000031403.1">
    <property type="protein sequence ID" value="ENSABRP00000022336.1"/>
    <property type="gene ID" value="ENSABRG00000018924.1"/>
</dbReference>
<dbReference type="Proteomes" id="UP000694426">
    <property type="component" value="Unplaced"/>
</dbReference>
<feature type="domain" description="PX" evidence="4">
    <location>
        <begin position="19"/>
        <end position="166"/>
    </location>
</feature>
<dbReference type="Gene3D" id="3.30.1520.10">
    <property type="entry name" value="Phox-like domain"/>
    <property type="match status" value="1"/>
</dbReference>
<dbReference type="GO" id="GO:0034452">
    <property type="term" value="F:dynactin binding"/>
    <property type="evidence" value="ECO:0007669"/>
    <property type="project" value="TreeGrafter"/>
</dbReference>
<evidence type="ECO:0000256" key="3">
    <source>
        <dbReference type="ARBA" id="ARBA00022927"/>
    </source>
</evidence>
<sequence length="365" mass="42416">MALLREDAQSKLRSVSVDLNVDPSLQIDIPDALSEKDRVKFTVHTKTTLPAFQSSEFSVTRQHEDFVWLHDTLTETEEYAGLIIPPAPSKPDFDGPREKMQKLGEGEVSMTKEEFAKMKQELEAEYLAVFKKTVSSHEIFLQRISSHPVLSKDRNFHVFLEYDQDEVDDFFEQEKTFLVNYYNRIKDACAKADKMTRSHKNVADDYIYTSACLNSLALEEPTVIKKYLLKVAELFEKLRKVESRVSSDEDLKLSELLRYYMLNIEAAKDLLYRRTRALVNYENSNKALDKARLKSKDVRLAEEHQQDCCQKFEKISESAKQELMSFKQKRIAAFRKNLIEMAELEIKHAKNNVSLLQSCIDLFKN</sequence>
<dbReference type="InterPro" id="IPR036871">
    <property type="entry name" value="PX_dom_sf"/>
</dbReference>
<keyword evidence="3" id="KW-0653">Protein transport</keyword>
<name>A0A8B9CM78_9AVES</name>
<reference evidence="5" key="2">
    <citation type="submission" date="2025-09" db="UniProtKB">
        <authorList>
            <consortium name="Ensembl"/>
        </authorList>
    </citation>
    <scope>IDENTIFICATION</scope>
</reference>
<dbReference type="PANTHER" id="PTHR45850">
    <property type="entry name" value="SORTING NEXIN FAMILY MEMBER"/>
    <property type="match status" value="1"/>
</dbReference>
<accession>A0A8B9CM78</accession>
<dbReference type="GO" id="GO:0006907">
    <property type="term" value="P:pinocytosis"/>
    <property type="evidence" value="ECO:0007669"/>
    <property type="project" value="TreeGrafter"/>
</dbReference>
<evidence type="ECO:0000256" key="2">
    <source>
        <dbReference type="ARBA" id="ARBA00022448"/>
    </source>
</evidence>
<dbReference type="SUPFAM" id="SSF64268">
    <property type="entry name" value="PX domain"/>
    <property type="match status" value="1"/>
</dbReference>
<gene>
    <name evidence="5" type="primary">SNX5</name>
</gene>
<dbReference type="Pfam" id="PF00787">
    <property type="entry name" value="PX"/>
    <property type="match status" value="1"/>
</dbReference>
<dbReference type="InterPro" id="IPR001683">
    <property type="entry name" value="PX_dom"/>
</dbReference>
<dbReference type="GO" id="GO:0015031">
    <property type="term" value="P:protein transport"/>
    <property type="evidence" value="ECO:0007669"/>
    <property type="project" value="UniProtKB-KW"/>
</dbReference>
<comment type="similarity">
    <text evidence="1">Belongs to the sorting nexin family.</text>
</comment>
<dbReference type="InterPro" id="IPR014637">
    <property type="entry name" value="SNX5/SNX6/SNX32"/>
</dbReference>
<protein>
    <submittedName>
        <fullName evidence="5">Sorting nexin 5</fullName>
    </submittedName>
</protein>
<dbReference type="PANTHER" id="PTHR45850:SF5">
    <property type="entry name" value="SORTING NEXIN-5"/>
    <property type="match status" value="1"/>
</dbReference>
<dbReference type="InterPro" id="IPR027267">
    <property type="entry name" value="AH/BAR_dom_sf"/>
</dbReference>
<dbReference type="FunFam" id="1.20.1270.60:FF:000008">
    <property type="entry name" value="Sorting nexin"/>
    <property type="match status" value="1"/>
</dbReference>
<dbReference type="PIRSF" id="PIRSF036924">
    <property type="entry name" value="Snx5_Snx6"/>
    <property type="match status" value="1"/>
</dbReference>
<dbReference type="GO" id="GO:0035091">
    <property type="term" value="F:phosphatidylinositol binding"/>
    <property type="evidence" value="ECO:0007669"/>
    <property type="project" value="InterPro"/>
</dbReference>
<dbReference type="Gene3D" id="1.20.1270.60">
    <property type="entry name" value="Arfaptin homology (AH) domain/BAR domain"/>
    <property type="match status" value="1"/>
</dbReference>
<evidence type="ECO:0000256" key="1">
    <source>
        <dbReference type="ARBA" id="ARBA00010883"/>
    </source>
</evidence>
<dbReference type="GO" id="GO:0042147">
    <property type="term" value="P:retrograde transport, endosome to Golgi"/>
    <property type="evidence" value="ECO:0007669"/>
    <property type="project" value="TreeGrafter"/>
</dbReference>
<reference evidence="5" key="1">
    <citation type="submission" date="2025-08" db="UniProtKB">
        <authorList>
            <consortium name="Ensembl"/>
        </authorList>
    </citation>
    <scope>IDENTIFICATION</scope>
</reference>
<keyword evidence="2" id="KW-0813">Transport</keyword>